<dbReference type="PROSITE" id="PS01229">
    <property type="entry name" value="COF_2"/>
    <property type="match status" value="1"/>
</dbReference>
<dbReference type="GO" id="GO:0016887">
    <property type="term" value="F:ATP hydrolysis activity"/>
    <property type="evidence" value="ECO:0007669"/>
    <property type="project" value="InterPro"/>
</dbReference>
<dbReference type="FunFam" id="3.30.70.100:FF:000022">
    <property type="entry name" value="Putative cadmium/zinc-transporting ATPase 3"/>
    <property type="match status" value="1"/>
</dbReference>
<dbReference type="SFLD" id="SFLDG00002">
    <property type="entry name" value="C1.7:_P-type_atpase_like"/>
    <property type="match status" value="1"/>
</dbReference>
<dbReference type="Gene3D" id="3.30.70.100">
    <property type="match status" value="1"/>
</dbReference>
<keyword evidence="5 11" id="KW-0479">Metal-binding</keyword>
<dbReference type="InterPro" id="IPR044492">
    <property type="entry name" value="P_typ_ATPase_HD_dom"/>
</dbReference>
<dbReference type="OMA" id="GHEHSHC"/>
<keyword evidence="4 11" id="KW-0812">Transmembrane</keyword>
<accession>A0A164X7Q2</accession>
<dbReference type="InterPro" id="IPR018303">
    <property type="entry name" value="ATPase_P-typ_P_site"/>
</dbReference>
<evidence type="ECO:0000256" key="9">
    <source>
        <dbReference type="ARBA" id="ARBA00022989"/>
    </source>
</evidence>
<keyword evidence="6 11" id="KW-0547">Nucleotide-binding</keyword>
<dbReference type="SFLD" id="SFLDS00003">
    <property type="entry name" value="Haloacid_Dehalogenase"/>
    <property type="match status" value="1"/>
</dbReference>
<feature type="transmembrane region" description="Helical" evidence="11">
    <location>
        <begin position="107"/>
        <end position="126"/>
    </location>
</feature>
<evidence type="ECO:0000256" key="6">
    <source>
        <dbReference type="ARBA" id="ARBA00022741"/>
    </source>
</evidence>
<dbReference type="SUPFAM" id="SSF55008">
    <property type="entry name" value="HMA, heavy metal-associated domain"/>
    <property type="match status" value="1"/>
</dbReference>
<dbReference type="SUPFAM" id="SSF56784">
    <property type="entry name" value="HAD-like"/>
    <property type="match status" value="1"/>
</dbReference>
<dbReference type="Pfam" id="PF00122">
    <property type="entry name" value="E1-E2_ATPase"/>
    <property type="match status" value="1"/>
</dbReference>
<dbReference type="Gramene" id="KZM92814">
    <property type="protein sequence ID" value="KZM92814"/>
    <property type="gene ID" value="DCAR_019821"/>
</dbReference>
<evidence type="ECO:0000256" key="4">
    <source>
        <dbReference type="ARBA" id="ARBA00022692"/>
    </source>
</evidence>
<keyword evidence="8" id="KW-1278">Translocase</keyword>
<dbReference type="InterPro" id="IPR036163">
    <property type="entry name" value="HMA_dom_sf"/>
</dbReference>
<dbReference type="CDD" id="cd02079">
    <property type="entry name" value="P-type_ATPase_HM"/>
    <property type="match status" value="1"/>
</dbReference>
<dbReference type="FunFam" id="2.70.150.10:FF:000002">
    <property type="entry name" value="Copper-transporting ATPase 1, putative"/>
    <property type="match status" value="1"/>
</dbReference>
<feature type="transmembrane region" description="Helical" evidence="11">
    <location>
        <begin position="328"/>
        <end position="347"/>
    </location>
</feature>
<dbReference type="Gene3D" id="3.40.1110.10">
    <property type="entry name" value="Calcium-transporting ATPase, cytoplasmic domain N"/>
    <property type="match status" value="1"/>
</dbReference>
<evidence type="ECO:0000256" key="3">
    <source>
        <dbReference type="ARBA" id="ARBA00006024"/>
    </source>
</evidence>
<evidence type="ECO:0000256" key="1">
    <source>
        <dbReference type="ARBA" id="ARBA00004141"/>
    </source>
</evidence>
<comment type="subcellular location">
    <subcellularLocation>
        <location evidence="1">Membrane</location>
        <topology evidence="1">Multi-pass membrane protein</topology>
    </subcellularLocation>
    <subcellularLocation>
        <location evidence="2">Membrane</location>
        <topology evidence="2">Peripheral membrane protein</topology>
    </subcellularLocation>
</comment>
<organism evidence="13">
    <name type="scientific">Daucus carota subsp. sativus</name>
    <name type="common">Carrot</name>
    <dbReference type="NCBI Taxonomy" id="79200"/>
    <lineage>
        <taxon>Eukaryota</taxon>
        <taxon>Viridiplantae</taxon>
        <taxon>Streptophyta</taxon>
        <taxon>Embryophyta</taxon>
        <taxon>Tracheophyta</taxon>
        <taxon>Spermatophyta</taxon>
        <taxon>Magnoliopsida</taxon>
        <taxon>eudicotyledons</taxon>
        <taxon>Gunneridae</taxon>
        <taxon>Pentapetalae</taxon>
        <taxon>asterids</taxon>
        <taxon>campanulids</taxon>
        <taxon>Apiales</taxon>
        <taxon>Apiaceae</taxon>
        <taxon>Apioideae</taxon>
        <taxon>Scandiceae</taxon>
        <taxon>Daucinae</taxon>
        <taxon>Daucus</taxon>
        <taxon>Daucus sect. Daucus</taxon>
    </lineage>
</organism>
<dbReference type="InterPro" id="IPR023298">
    <property type="entry name" value="ATPase_P-typ_TM_dom_sf"/>
</dbReference>
<dbReference type="AlphaFoldDB" id="A0A164X7Q2"/>
<evidence type="ECO:0000256" key="11">
    <source>
        <dbReference type="RuleBase" id="RU362081"/>
    </source>
</evidence>
<dbReference type="PRINTS" id="PR00119">
    <property type="entry name" value="CATATPASE"/>
</dbReference>
<dbReference type="InterPro" id="IPR036412">
    <property type="entry name" value="HAD-like_sf"/>
</dbReference>
<dbReference type="InterPro" id="IPR051014">
    <property type="entry name" value="Cation_Transport_ATPase_IB"/>
</dbReference>
<dbReference type="InterPro" id="IPR023214">
    <property type="entry name" value="HAD_sf"/>
</dbReference>
<dbReference type="STRING" id="79200.A0A164X7Q2"/>
<dbReference type="PROSITE" id="PS00154">
    <property type="entry name" value="ATPASE_E1_E2"/>
    <property type="match status" value="1"/>
</dbReference>
<dbReference type="GO" id="GO:0005524">
    <property type="term" value="F:ATP binding"/>
    <property type="evidence" value="ECO:0007669"/>
    <property type="project" value="UniProtKB-UniRule"/>
</dbReference>
<dbReference type="Gene3D" id="2.70.150.10">
    <property type="entry name" value="Calcium-transporting ATPase, cytoplasmic transduction domain A"/>
    <property type="match status" value="1"/>
</dbReference>
<dbReference type="NCBIfam" id="TIGR01525">
    <property type="entry name" value="ATPase-IB_hvy"/>
    <property type="match status" value="1"/>
</dbReference>
<dbReference type="SUPFAM" id="SSF81653">
    <property type="entry name" value="Calcium ATPase, transduction domain A"/>
    <property type="match status" value="1"/>
</dbReference>
<evidence type="ECO:0000256" key="10">
    <source>
        <dbReference type="ARBA" id="ARBA00023136"/>
    </source>
</evidence>
<name>A0A164X7Q2_DAUCS</name>
<feature type="transmembrane region" description="Helical" evidence="11">
    <location>
        <begin position="668"/>
        <end position="688"/>
    </location>
</feature>
<keyword evidence="10 11" id="KW-0472">Membrane</keyword>
<sequence>METEKRSSQSSSVNKSYLEVSGICCSSEIPLIERILKPLEGVLEVTVIVPSRTVIVLHHSLLINQLQMVNALNKAGLGASVKGRGGAGDHVNNNHNKKKKKNRWPSPFVIASGFLVLSALILQHVYHPLRYLGLLAVALAIFPIFLKAVAALRNFNLSNINILVLITVAGSIVLKDYVEAGTIVFLFTFAQWLESKASHKATSAMSSLANIVPQTALIAETGERLNADQVQLNTILSIKPGEVIPIDGVVVQGNCDVDEKTLTGESFPVSKQTGSTVWAGTINLNGYLSVNTTALAQDCVVARMANLVEEAQKNKSKTQRIVDKCTKYYTPLIIAVALCLAIIPSAIRAHNLSEWYRLALVVLVSACPCALVLSTPVAAFCALSNAAKSGLLVKGAEHLETLAKVKIMAFDKTGTITTGEFVVADFRPLVQDDHMTLHKLLYWVASIESKSSHPMAEALVKYAKSYTVEPKPDDVEEFYNFPGEGICGKIDGKDIYVGNKKIAVRAGCATLPIIEDDEMEGKSIGYIFSGSVPAGIFSLSDVCRTGVKEAIQELKSMGIKTAMLTGDHQAAAKHAQNQIGGALELVHAELLPEDKARIIKDFQRESATAMIGDGLNDAAALATADIGISMGISGSALAMETGNIILMSNDIRKIPQAVRLARKTKQKILENIFLSIVTKTAIVVLAIMGHPLVWAAVLADAGTCLLVICNSMLLLAHEHNHGKRIFSRAAHSHKHCCSGTQTVKKHKQKRCSFRTCCVQSHSKRTGLAKGQGCCEVDDDEAKGVQHNIAISNSKSHCHQRCCSANKVETKCISHFHSPKHPCESVSPKSCGEIEPLRKSTETAGCCEYDDNKLEKVKHTKHANHGGCEESDKFKEAKHVNHHGICDIVHSHEEEEEGEEEGVDLVAKGHGCCSTSCQSEYEPKSCSPIYDTSHCHHEKSSSIISHERLEEDADDRSLSCPGAEQQAAILRANKHCHMKSCENEHNISEYQVRNMVKSCGHTDWASSPTPSSAVYSNIQVRHVRGCCKSLSKECCGKAPVFGGGLSEIVIE</sequence>
<proteinExistence type="inferred from homology"/>
<dbReference type="NCBIfam" id="TIGR01494">
    <property type="entry name" value="ATPase_P-type"/>
    <property type="match status" value="1"/>
</dbReference>
<dbReference type="GO" id="GO:0016020">
    <property type="term" value="C:membrane"/>
    <property type="evidence" value="ECO:0007669"/>
    <property type="project" value="UniProtKB-SubCell"/>
</dbReference>
<dbReference type="Gene3D" id="3.40.50.1000">
    <property type="entry name" value="HAD superfamily/HAD-like"/>
    <property type="match status" value="1"/>
</dbReference>
<dbReference type="EMBL" id="LNRQ01000006">
    <property type="protein sequence ID" value="KZM92814.1"/>
    <property type="molecule type" value="Genomic_DNA"/>
</dbReference>
<protein>
    <recommendedName>
        <fullName evidence="12">HMA domain-containing protein</fullName>
    </recommendedName>
</protein>
<feature type="transmembrane region" description="Helical" evidence="11">
    <location>
        <begin position="132"/>
        <end position="152"/>
    </location>
</feature>
<dbReference type="SUPFAM" id="SSF81665">
    <property type="entry name" value="Calcium ATPase, transmembrane domain M"/>
    <property type="match status" value="1"/>
</dbReference>
<evidence type="ECO:0000313" key="13">
    <source>
        <dbReference type="EMBL" id="KZM92814.1"/>
    </source>
</evidence>
<comment type="caution">
    <text evidence="13">The sequence shown here is derived from an EMBL/GenBank/DDBJ whole genome shotgun (WGS) entry which is preliminary data.</text>
</comment>
<dbReference type="PANTHER" id="PTHR48085">
    <property type="entry name" value="CADMIUM/ZINC-TRANSPORTING ATPASE HMA2-RELATED"/>
    <property type="match status" value="1"/>
</dbReference>
<dbReference type="FunFam" id="3.40.1110.10:FF:000043">
    <property type="entry name" value="Putative cadmium/zinc-transporting ATPase 3"/>
    <property type="match status" value="1"/>
</dbReference>
<evidence type="ECO:0000256" key="7">
    <source>
        <dbReference type="ARBA" id="ARBA00022840"/>
    </source>
</evidence>
<evidence type="ECO:0000256" key="2">
    <source>
        <dbReference type="ARBA" id="ARBA00004170"/>
    </source>
</evidence>
<evidence type="ECO:0000256" key="8">
    <source>
        <dbReference type="ARBA" id="ARBA00022967"/>
    </source>
</evidence>
<dbReference type="InterPro" id="IPR059000">
    <property type="entry name" value="ATPase_P-type_domA"/>
</dbReference>
<reference evidence="13" key="1">
    <citation type="journal article" date="2016" name="Nat. Genet.">
        <title>A high-quality carrot genome assembly provides new insights into carotenoid accumulation and asterid genome evolution.</title>
        <authorList>
            <person name="Iorizzo M."/>
            <person name="Ellison S."/>
            <person name="Senalik D."/>
            <person name="Zeng P."/>
            <person name="Satapoomin P."/>
            <person name="Huang J."/>
            <person name="Bowman M."/>
            <person name="Iovene M."/>
            <person name="Sanseverino W."/>
            <person name="Cavagnaro P."/>
            <person name="Yildiz M."/>
            <person name="Macko-Podgorni A."/>
            <person name="Moranska E."/>
            <person name="Grzebelus E."/>
            <person name="Grzebelus D."/>
            <person name="Ashrafi H."/>
            <person name="Zheng Z."/>
            <person name="Cheng S."/>
            <person name="Spooner D."/>
            <person name="Van Deynze A."/>
            <person name="Simon P."/>
        </authorList>
    </citation>
    <scope>NUCLEOTIDE SEQUENCE [LARGE SCALE GENOMIC DNA]</scope>
    <source>
        <tissue evidence="13">Leaf</tissue>
    </source>
</reference>
<dbReference type="InterPro" id="IPR001757">
    <property type="entry name" value="P_typ_ATPase"/>
</dbReference>
<keyword evidence="7 11" id="KW-0067">ATP-binding</keyword>
<evidence type="ECO:0000259" key="12">
    <source>
        <dbReference type="PROSITE" id="PS50846"/>
    </source>
</evidence>
<dbReference type="InterPro" id="IPR006121">
    <property type="entry name" value="HMA_dom"/>
</dbReference>
<dbReference type="InterPro" id="IPR027256">
    <property type="entry name" value="P-typ_ATPase_IB"/>
</dbReference>
<keyword evidence="9 11" id="KW-1133">Transmembrane helix</keyword>
<dbReference type="SFLD" id="SFLDF00027">
    <property type="entry name" value="p-type_atpase"/>
    <property type="match status" value="1"/>
</dbReference>
<feature type="domain" description="HMA" evidence="12">
    <location>
        <begin position="14"/>
        <end position="80"/>
    </location>
</feature>
<dbReference type="GO" id="GO:0009626">
    <property type="term" value="P:plant-type hypersensitive response"/>
    <property type="evidence" value="ECO:0007669"/>
    <property type="project" value="UniProtKB-KW"/>
</dbReference>
<feature type="transmembrane region" description="Helical" evidence="11">
    <location>
        <begin position="359"/>
        <end position="383"/>
    </location>
</feature>
<dbReference type="GO" id="GO:0019829">
    <property type="term" value="F:ATPase-coupled monoatomic cation transmembrane transporter activity"/>
    <property type="evidence" value="ECO:0007669"/>
    <property type="project" value="InterPro"/>
</dbReference>
<dbReference type="InterPro" id="IPR008250">
    <property type="entry name" value="ATPase_P-typ_transduc_dom_A_sf"/>
</dbReference>
<dbReference type="InterPro" id="IPR023299">
    <property type="entry name" value="ATPase_P-typ_cyto_dom_N"/>
</dbReference>
<dbReference type="PROSITE" id="PS50846">
    <property type="entry name" value="HMA_2"/>
    <property type="match status" value="1"/>
</dbReference>
<dbReference type="NCBIfam" id="TIGR01512">
    <property type="entry name" value="ATPase-IB2_Cd"/>
    <property type="match status" value="1"/>
</dbReference>
<evidence type="ECO:0000256" key="5">
    <source>
        <dbReference type="ARBA" id="ARBA00022723"/>
    </source>
</evidence>
<comment type="similarity">
    <text evidence="3 11">Belongs to the cation transport ATPase (P-type) (TC 3.A.3) family. Type IB subfamily.</text>
</comment>
<dbReference type="PANTHER" id="PTHR48085:SF5">
    <property type="entry name" value="CADMIUM_ZINC-TRANSPORTING ATPASE HMA4-RELATED"/>
    <property type="match status" value="1"/>
</dbReference>
<dbReference type="GO" id="GO:0046872">
    <property type="term" value="F:metal ion binding"/>
    <property type="evidence" value="ECO:0007669"/>
    <property type="project" value="UniProtKB-KW"/>
</dbReference>
<gene>
    <name evidence="13" type="ORF">DCAR_019821</name>
</gene>
<dbReference type="Pfam" id="PF00702">
    <property type="entry name" value="Hydrolase"/>
    <property type="match status" value="1"/>
</dbReference>